<evidence type="ECO:0000313" key="3">
    <source>
        <dbReference type="Proteomes" id="UP000789704"/>
    </source>
</evidence>
<dbReference type="AlphaFoldDB" id="A0A9N8RY13"/>
<reference evidence="2" key="1">
    <citation type="submission" date="2021-04" db="EMBL/GenBank/DDBJ databases">
        <authorList>
            <person name="Vanwijnsberghe S."/>
        </authorList>
    </citation>
    <scope>NUCLEOTIDE SEQUENCE</scope>
    <source>
        <strain evidence="2">LMG 31841</strain>
    </source>
</reference>
<comment type="caution">
    <text evidence="2">The sequence shown here is derived from an EMBL/GenBank/DDBJ whole genome shotgun (WGS) entry which is preliminary data.</text>
</comment>
<feature type="region of interest" description="Disordered" evidence="1">
    <location>
        <begin position="1"/>
        <end position="31"/>
    </location>
</feature>
<evidence type="ECO:0000256" key="1">
    <source>
        <dbReference type="SAM" id="MobiDB-lite"/>
    </source>
</evidence>
<proteinExistence type="predicted"/>
<accession>A0A9N8RY13</accession>
<sequence>MSTTLTRIPATGGALAPVSPNPPASVQPSLSKSLAEAVRAVTTAGHGRHVRLDVSVEPNGAARLILESHVQGDGSC</sequence>
<dbReference type="EMBL" id="CAJQZC010000005">
    <property type="protein sequence ID" value="CAG4901021.1"/>
    <property type="molecule type" value="Genomic_DNA"/>
</dbReference>
<organism evidence="2 3">
    <name type="scientific">Paraburkholderia saeva</name>
    <dbReference type="NCBI Taxonomy" id="2777537"/>
    <lineage>
        <taxon>Bacteria</taxon>
        <taxon>Pseudomonadati</taxon>
        <taxon>Pseudomonadota</taxon>
        <taxon>Betaproteobacteria</taxon>
        <taxon>Burkholderiales</taxon>
        <taxon>Burkholderiaceae</taxon>
        <taxon>Paraburkholderia</taxon>
    </lineage>
</organism>
<dbReference type="RefSeq" id="WP_228877756.1">
    <property type="nucleotide sequence ID" value="NZ_CAJQZC010000005.1"/>
</dbReference>
<evidence type="ECO:0000313" key="2">
    <source>
        <dbReference type="EMBL" id="CAG4901021.1"/>
    </source>
</evidence>
<protein>
    <submittedName>
        <fullName evidence="2">Uncharacterized protein</fullName>
    </submittedName>
</protein>
<gene>
    <name evidence="2" type="ORF">LMG31841_02944</name>
</gene>
<dbReference type="Proteomes" id="UP000789704">
    <property type="component" value="Unassembled WGS sequence"/>
</dbReference>
<keyword evidence="3" id="KW-1185">Reference proteome</keyword>
<name>A0A9N8RY13_9BURK</name>